<evidence type="ECO:0000256" key="1">
    <source>
        <dbReference type="ARBA" id="ARBA00007936"/>
    </source>
</evidence>
<evidence type="ECO:0000256" key="3">
    <source>
        <dbReference type="RuleBase" id="RU049442"/>
    </source>
</evidence>
<dbReference type="Gene3D" id="2.80.10.50">
    <property type="match status" value="1"/>
</dbReference>
<dbReference type="GO" id="GO:0008083">
    <property type="term" value="F:growth factor activity"/>
    <property type="evidence" value="ECO:0007669"/>
    <property type="project" value="UniProtKB-KW"/>
</dbReference>
<protein>
    <recommendedName>
        <fullName evidence="3">Fibroblast growth factor</fullName>
        <shortName evidence="3">FGF</shortName>
    </recommendedName>
</protein>
<evidence type="ECO:0000256" key="4">
    <source>
        <dbReference type="SAM" id="MobiDB-lite"/>
    </source>
</evidence>
<accession>A0A2I4AX21</accession>
<dbReference type="GeneID" id="106515002"/>
<dbReference type="CTD" id="27006"/>
<dbReference type="PRINTS" id="PR00263">
    <property type="entry name" value="HBGFFGF"/>
</dbReference>
<keyword evidence="2" id="KW-0339">Growth factor</keyword>
<evidence type="ECO:0000313" key="5">
    <source>
        <dbReference type="Proteomes" id="UP000192220"/>
    </source>
</evidence>
<evidence type="ECO:0000256" key="2">
    <source>
        <dbReference type="ARBA" id="ARBA00023030"/>
    </source>
</evidence>
<dbReference type="RefSeq" id="XP_013860020.1">
    <property type="nucleotide sequence ID" value="XM_014004566.1"/>
</dbReference>
<proteinExistence type="inferred from homology"/>
<dbReference type="SMART" id="SM00442">
    <property type="entry name" value="FGF"/>
    <property type="match status" value="1"/>
</dbReference>
<feature type="compositionally biased region" description="Basic residues" evidence="4">
    <location>
        <begin position="198"/>
        <end position="212"/>
    </location>
</feature>
<keyword evidence="5" id="KW-1185">Reference proteome</keyword>
<feature type="region of interest" description="Disordered" evidence="4">
    <location>
        <begin position="196"/>
        <end position="221"/>
    </location>
</feature>
<dbReference type="InParanoid" id="A0A2I4AX21"/>
<dbReference type="Pfam" id="PF00167">
    <property type="entry name" value="FGF"/>
    <property type="match status" value="1"/>
</dbReference>
<dbReference type="CDD" id="cd23321">
    <property type="entry name" value="beta-trefoil_FGF22"/>
    <property type="match status" value="1"/>
</dbReference>
<dbReference type="FunFam" id="2.80.10.50:FF:000004">
    <property type="entry name" value="Fibroblast growth factor"/>
    <property type="match status" value="1"/>
</dbReference>
<dbReference type="AlphaFoldDB" id="A0A2I4AX21"/>
<dbReference type="InterPro" id="IPR002209">
    <property type="entry name" value="Fibroblast_GF_fam"/>
</dbReference>
<dbReference type="SUPFAM" id="SSF50353">
    <property type="entry name" value="Cytokine"/>
    <property type="match status" value="1"/>
</dbReference>
<comment type="similarity">
    <text evidence="1 3">Belongs to the heparin-binding growth factors family.</text>
</comment>
<dbReference type="OrthoDB" id="10008525at2759"/>
<sequence length="221" mass="24352">MCRWTAHLCPQPVLSTTTVAAPTGPFVPLPSSASLTLICLTLLLVTAGSATGACPPSRTGHEPLQVLGSGTNCSWTLERHTRSYNHLEGDVRLRRLYSANKFFLCIDKTGKVDGTRRKSYADSLMEIRSVSVGVVAIKSVSNGLYLAMSKKGTLFGSVKYSPSCKFKERIEENGYNTYASLRWKHGGRQMFVSLNGRGKPRRGHKARRRHPSTHFLPMLPS</sequence>
<dbReference type="PRINTS" id="PR00262">
    <property type="entry name" value="IL1HBGF"/>
</dbReference>
<dbReference type="Proteomes" id="UP000192220">
    <property type="component" value="Unplaced"/>
</dbReference>
<dbReference type="PANTHER" id="PTHR11486">
    <property type="entry name" value="FIBROBLAST GROWTH FACTOR"/>
    <property type="match status" value="1"/>
</dbReference>
<organism evidence="5 6">
    <name type="scientific">Austrofundulus limnaeus</name>
    <name type="common">Annual killifish</name>
    <dbReference type="NCBI Taxonomy" id="52670"/>
    <lineage>
        <taxon>Eukaryota</taxon>
        <taxon>Metazoa</taxon>
        <taxon>Chordata</taxon>
        <taxon>Craniata</taxon>
        <taxon>Vertebrata</taxon>
        <taxon>Euteleostomi</taxon>
        <taxon>Actinopterygii</taxon>
        <taxon>Neopterygii</taxon>
        <taxon>Teleostei</taxon>
        <taxon>Neoteleostei</taxon>
        <taxon>Acanthomorphata</taxon>
        <taxon>Ovalentaria</taxon>
        <taxon>Atherinomorphae</taxon>
        <taxon>Cyprinodontiformes</taxon>
        <taxon>Rivulidae</taxon>
        <taxon>Austrofundulus</taxon>
    </lineage>
</organism>
<dbReference type="STRING" id="52670.A0A2I4AX21"/>
<dbReference type="InterPro" id="IPR008996">
    <property type="entry name" value="IL1/FGF"/>
</dbReference>
<reference evidence="6" key="1">
    <citation type="submission" date="2025-08" db="UniProtKB">
        <authorList>
            <consortium name="RefSeq"/>
        </authorList>
    </citation>
    <scope>IDENTIFICATION</scope>
    <source>
        <strain evidence="6">Quisiro</strain>
        <tissue evidence="6">Liver</tissue>
    </source>
</reference>
<evidence type="ECO:0000313" key="6">
    <source>
        <dbReference type="RefSeq" id="XP_013860020.1"/>
    </source>
</evidence>
<gene>
    <name evidence="6" type="primary">fgf22</name>
</gene>
<dbReference type="KEGG" id="alim:106515002"/>
<name>A0A2I4AX21_AUSLI</name>
<dbReference type="FunCoup" id="A0A2I4AX21">
    <property type="interactions" value="161"/>
</dbReference>